<protein>
    <submittedName>
        <fullName evidence="5">Tetratricopeptide repeat protein</fullName>
    </submittedName>
</protein>
<dbReference type="InterPro" id="IPR011990">
    <property type="entry name" value="TPR-like_helical_dom_sf"/>
</dbReference>
<keyword evidence="1" id="KW-0677">Repeat</keyword>
<dbReference type="Pfam" id="PF07719">
    <property type="entry name" value="TPR_2"/>
    <property type="match status" value="1"/>
</dbReference>
<evidence type="ECO:0000256" key="1">
    <source>
        <dbReference type="ARBA" id="ARBA00022737"/>
    </source>
</evidence>
<dbReference type="SUPFAM" id="SSF48371">
    <property type="entry name" value="ARM repeat"/>
    <property type="match status" value="1"/>
</dbReference>
<evidence type="ECO:0000313" key="6">
    <source>
        <dbReference type="Proteomes" id="UP000315700"/>
    </source>
</evidence>
<dbReference type="Gene3D" id="1.25.40.10">
    <property type="entry name" value="Tetratricopeptide repeat domain"/>
    <property type="match status" value="1"/>
</dbReference>
<dbReference type="InterPro" id="IPR011989">
    <property type="entry name" value="ARM-like"/>
</dbReference>
<evidence type="ECO:0000256" key="4">
    <source>
        <dbReference type="SAM" id="SignalP"/>
    </source>
</evidence>
<dbReference type="InterPro" id="IPR013105">
    <property type="entry name" value="TPR_2"/>
</dbReference>
<dbReference type="SMART" id="SM00028">
    <property type="entry name" value="TPR"/>
    <property type="match status" value="1"/>
</dbReference>
<gene>
    <name evidence="5" type="ORF">Pan44_13670</name>
</gene>
<feature type="signal peptide" evidence="4">
    <location>
        <begin position="1"/>
        <end position="31"/>
    </location>
</feature>
<dbReference type="Proteomes" id="UP000315700">
    <property type="component" value="Chromosome"/>
</dbReference>
<dbReference type="SUPFAM" id="SSF48452">
    <property type="entry name" value="TPR-like"/>
    <property type="match status" value="1"/>
</dbReference>
<dbReference type="RefSeq" id="WP_145028499.1">
    <property type="nucleotide sequence ID" value="NZ_CP036271.1"/>
</dbReference>
<feature type="repeat" description="TPR" evidence="3">
    <location>
        <begin position="762"/>
        <end position="795"/>
    </location>
</feature>
<evidence type="ECO:0000313" key="5">
    <source>
        <dbReference type="EMBL" id="QDT53350.1"/>
    </source>
</evidence>
<accession>A0A517SB21</accession>
<keyword evidence="6" id="KW-1185">Reference proteome</keyword>
<keyword evidence="2 3" id="KW-0802">TPR repeat</keyword>
<name>A0A517SB21_9PLAN</name>
<dbReference type="AlphaFoldDB" id="A0A517SB21"/>
<dbReference type="KEGG" id="ccos:Pan44_13670"/>
<dbReference type="OrthoDB" id="207300at2"/>
<dbReference type="PROSITE" id="PS50005">
    <property type="entry name" value="TPR"/>
    <property type="match status" value="1"/>
</dbReference>
<reference evidence="5 6" key="1">
    <citation type="submission" date="2019-02" db="EMBL/GenBank/DDBJ databases">
        <title>Deep-cultivation of Planctomycetes and their phenomic and genomic characterization uncovers novel biology.</title>
        <authorList>
            <person name="Wiegand S."/>
            <person name="Jogler M."/>
            <person name="Boedeker C."/>
            <person name="Pinto D."/>
            <person name="Vollmers J."/>
            <person name="Rivas-Marin E."/>
            <person name="Kohn T."/>
            <person name="Peeters S.H."/>
            <person name="Heuer A."/>
            <person name="Rast P."/>
            <person name="Oberbeckmann S."/>
            <person name="Bunk B."/>
            <person name="Jeske O."/>
            <person name="Meyerdierks A."/>
            <person name="Storesund J.E."/>
            <person name="Kallscheuer N."/>
            <person name="Luecker S."/>
            <person name="Lage O.M."/>
            <person name="Pohl T."/>
            <person name="Merkel B.J."/>
            <person name="Hornburger P."/>
            <person name="Mueller R.-W."/>
            <person name="Bruemmer F."/>
            <person name="Labrenz M."/>
            <person name="Spormann A.M."/>
            <person name="Op den Camp H."/>
            <person name="Overmann J."/>
            <person name="Amann R."/>
            <person name="Jetten M.S.M."/>
            <person name="Mascher T."/>
            <person name="Medema M.H."/>
            <person name="Devos D.P."/>
            <person name="Kaster A.-K."/>
            <person name="Ovreas L."/>
            <person name="Rohde M."/>
            <person name="Galperin M.Y."/>
            <person name="Jogler C."/>
        </authorList>
    </citation>
    <scope>NUCLEOTIDE SEQUENCE [LARGE SCALE GENOMIC DNA]</scope>
    <source>
        <strain evidence="5 6">Pan44</strain>
    </source>
</reference>
<evidence type="ECO:0000256" key="3">
    <source>
        <dbReference type="PROSITE-ProRule" id="PRU00339"/>
    </source>
</evidence>
<keyword evidence="4" id="KW-0732">Signal</keyword>
<proteinExistence type="predicted"/>
<dbReference type="InParanoid" id="A0A517SB21"/>
<dbReference type="Gene3D" id="1.25.10.10">
    <property type="entry name" value="Leucine-rich Repeat Variant"/>
    <property type="match status" value="1"/>
</dbReference>
<organism evidence="5 6">
    <name type="scientific">Caulifigura coniformis</name>
    <dbReference type="NCBI Taxonomy" id="2527983"/>
    <lineage>
        <taxon>Bacteria</taxon>
        <taxon>Pseudomonadati</taxon>
        <taxon>Planctomycetota</taxon>
        <taxon>Planctomycetia</taxon>
        <taxon>Planctomycetales</taxon>
        <taxon>Planctomycetaceae</taxon>
        <taxon>Caulifigura</taxon>
    </lineage>
</organism>
<dbReference type="InterPro" id="IPR019734">
    <property type="entry name" value="TPR_rpt"/>
</dbReference>
<sequence length="914" mass="98758" precursor="true">MINGSLGRRFLRGLLGLACAAVLLMPANALAIDPAKAPPPVDTSTLSEQAFRERLARIEQNLGKSGSPPLFTSRPAVIPLTDSPTLHSTNVYGAEGVPYLAMVVHLLNTTSSIQALDPATISLTADGKTLRFSDVPAAVRGYVVEIAGRDVVIEEALPSRPVSLPPGKVTTMLMLFAPVDARGRVPSMTLRMDLGGKPQELDLNRLHGALLEADIARIGPEGACGVVTIHGAIDGINAGELAQRIKDLNSAGVRRFVIAFGPRAPAPSTNILGWLDSMAVFGEIGEIHRAMPSLPTEVSALQFTGIPAGVNRDIRDESRSKEQPEIEAAIVECLWAPYRAASRRAVLNELEQGDPRGRAAALLCGAHAYQEADLSKLSRWIDDGSRTVRQAACSAIARLNSDAGRAVLETAIREGAPRSAESALSAMLNARSASTVAAGIRAAQGQTSLPEAMLLKLMIDSQQPEFTERIRNAARHGVKEARLLALPAVGKDRSPESVLIFEEAFSATDRDIRDSALTTAATRLEQGDERLRAAVVAEALKRLRKNSVDPVASRIATWSRDPRFVPMLATRLSSASITAAERTVVVEQLTQIGGSTALDALMKHFDAMSATEQTGVLNQLWREDPPRAVPYAERLISSLDSSLAELCRQILVLDGSDQSVAAIRRTIRADNLPHRDELLHALANIGTPAAYDALYEFRESRNALLRSQAEIAFAMYWQRSPAFEATQTAMFGMDRQVPAAPADIRESLRILNAAQEIDPLLPDVYRVRGNAWLRLGNLKEAASDFEAAMELNPGDDISLTGAVIAGVMLGRDECLDWLVAAKPHFENNRNFEYNAACAVARALERRLKNPASPERDAAAQRFRDAAFLHLNAAIDLGFGSRDDELPLLEKDPDLVPLHDDPRFQAAVEKVKSAN</sequence>
<dbReference type="InterPro" id="IPR016024">
    <property type="entry name" value="ARM-type_fold"/>
</dbReference>
<feature type="chain" id="PRO_5022033835" evidence="4">
    <location>
        <begin position="32"/>
        <end position="914"/>
    </location>
</feature>
<evidence type="ECO:0000256" key="2">
    <source>
        <dbReference type="ARBA" id="ARBA00022803"/>
    </source>
</evidence>
<dbReference type="EMBL" id="CP036271">
    <property type="protein sequence ID" value="QDT53350.1"/>
    <property type="molecule type" value="Genomic_DNA"/>
</dbReference>